<keyword evidence="1" id="KW-0472">Membrane</keyword>
<keyword evidence="1" id="KW-0812">Transmembrane</keyword>
<proteinExistence type="predicted"/>
<sequence>MLAAVGASAGWATGIVLAPDPARKLGAFEFTRIQLLACATILCLACSVLGFWPTISWSYWPSFGVSIVVGMVLGNLTMIACLRRGGPRQTELLLSLKAPIVAGMAYLMFGETISGTDLVGVGIILSGIFLAIVYGSNPQSEDTEESSFFVVFTLGLLAAAFQGYGFLVMKPAMLAGTEPIAVSAIRLTGAAFAVSIVSL</sequence>
<reference evidence="3 4" key="1">
    <citation type="submission" date="2022-10" db="EMBL/GenBank/DDBJ databases">
        <title>Ruegeria sp. nov., isolated from ocean surface water.</title>
        <authorList>
            <person name="He W."/>
            <person name="Wang L."/>
            <person name="Zhang D.-F."/>
        </authorList>
    </citation>
    <scope>NUCLEOTIDE SEQUENCE [LARGE SCALE GENOMIC DNA]</scope>
    <source>
        <strain evidence="3 4">WL0004</strain>
    </source>
</reference>
<dbReference type="EMBL" id="JAOVQN010000004">
    <property type="protein sequence ID" value="MCU9837436.1"/>
    <property type="molecule type" value="Genomic_DNA"/>
</dbReference>
<keyword evidence="1" id="KW-1133">Transmembrane helix</keyword>
<evidence type="ECO:0000313" key="4">
    <source>
        <dbReference type="Proteomes" id="UP001321014"/>
    </source>
</evidence>
<name>A0ABT2WNM2_9RHOB</name>
<evidence type="ECO:0000313" key="3">
    <source>
        <dbReference type="EMBL" id="MCU9837436.1"/>
    </source>
</evidence>
<feature type="domain" description="EamA" evidence="2">
    <location>
        <begin position="2"/>
        <end position="132"/>
    </location>
</feature>
<dbReference type="Pfam" id="PF00892">
    <property type="entry name" value="EamA"/>
    <property type="match status" value="1"/>
</dbReference>
<feature type="transmembrane region" description="Helical" evidence="1">
    <location>
        <begin position="33"/>
        <end position="52"/>
    </location>
</feature>
<keyword evidence="4" id="KW-1185">Reference proteome</keyword>
<dbReference type="Proteomes" id="UP001321014">
    <property type="component" value="Unassembled WGS sequence"/>
</dbReference>
<accession>A0ABT2WNM2</accession>
<dbReference type="SUPFAM" id="SSF103481">
    <property type="entry name" value="Multidrug resistance efflux transporter EmrE"/>
    <property type="match status" value="1"/>
</dbReference>
<feature type="transmembrane region" description="Helical" evidence="1">
    <location>
        <begin position="147"/>
        <end position="167"/>
    </location>
</feature>
<dbReference type="InterPro" id="IPR000620">
    <property type="entry name" value="EamA_dom"/>
</dbReference>
<protein>
    <submittedName>
        <fullName evidence="3">DMT family transporter</fullName>
    </submittedName>
</protein>
<comment type="caution">
    <text evidence="3">The sequence shown here is derived from an EMBL/GenBank/DDBJ whole genome shotgun (WGS) entry which is preliminary data.</text>
</comment>
<organism evidence="3 4">
    <name type="scientific">Ruegeria marisflavi</name>
    <dbReference type="NCBI Taxonomy" id="2984152"/>
    <lineage>
        <taxon>Bacteria</taxon>
        <taxon>Pseudomonadati</taxon>
        <taxon>Pseudomonadota</taxon>
        <taxon>Alphaproteobacteria</taxon>
        <taxon>Rhodobacterales</taxon>
        <taxon>Roseobacteraceae</taxon>
        <taxon>Ruegeria</taxon>
    </lineage>
</organism>
<evidence type="ECO:0000256" key="1">
    <source>
        <dbReference type="SAM" id="Phobius"/>
    </source>
</evidence>
<feature type="transmembrane region" description="Helical" evidence="1">
    <location>
        <begin position="58"/>
        <end position="80"/>
    </location>
</feature>
<dbReference type="InterPro" id="IPR037185">
    <property type="entry name" value="EmrE-like"/>
</dbReference>
<evidence type="ECO:0000259" key="2">
    <source>
        <dbReference type="Pfam" id="PF00892"/>
    </source>
</evidence>
<feature type="transmembrane region" description="Helical" evidence="1">
    <location>
        <begin position="92"/>
        <end position="109"/>
    </location>
</feature>
<dbReference type="RefSeq" id="WP_263387568.1">
    <property type="nucleotide sequence ID" value="NZ_JAOVQN010000004.1"/>
</dbReference>
<feature type="transmembrane region" description="Helical" evidence="1">
    <location>
        <begin position="115"/>
        <end position="135"/>
    </location>
</feature>
<gene>
    <name evidence="3" type="ORF">OEZ49_06625</name>
</gene>
<feature type="transmembrane region" description="Helical" evidence="1">
    <location>
        <begin position="179"/>
        <end position="197"/>
    </location>
</feature>